<name>A0ABW3HAE0_9SPHN</name>
<evidence type="ECO:0000313" key="2">
    <source>
        <dbReference type="Proteomes" id="UP001596977"/>
    </source>
</evidence>
<dbReference type="EMBL" id="JBHTJG010000005">
    <property type="protein sequence ID" value="MFD0947133.1"/>
    <property type="molecule type" value="Genomic_DNA"/>
</dbReference>
<evidence type="ECO:0008006" key="3">
    <source>
        <dbReference type="Google" id="ProtNLM"/>
    </source>
</evidence>
<keyword evidence="2" id="KW-1185">Reference proteome</keyword>
<gene>
    <name evidence="1" type="ORF">ACFQ1E_12355</name>
</gene>
<reference evidence="2" key="1">
    <citation type="journal article" date="2019" name="Int. J. Syst. Evol. Microbiol.">
        <title>The Global Catalogue of Microorganisms (GCM) 10K type strain sequencing project: providing services to taxonomists for standard genome sequencing and annotation.</title>
        <authorList>
            <consortium name="The Broad Institute Genomics Platform"/>
            <consortium name="The Broad Institute Genome Sequencing Center for Infectious Disease"/>
            <person name="Wu L."/>
            <person name="Ma J."/>
        </authorList>
    </citation>
    <scope>NUCLEOTIDE SEQUENCE [LARGE SCALE GENOMIC DNA]</scope>
    <source>
        <strain evidence="2">CCUG 62982</strain>
    </source>
</reference>
<sequence length="106" mass="10648">MSILDNLLGQFGGGTDVANLAAKVGLSPEHVQQAVAALAKFHPMQGDTAEGAAAATGLPLDKVQELIGHIGGEGSLANYASMLDKDGDGNPLNDIAGMAAGFFGKK</sequence>
<dbReference type="RefSeq" id="WP_264944504.1">
    <property type="nucleotide sequence ID" value="NZ_JAPDRA010000005.1"/>
</dbReference>
<evidence type="ECO:0000313" key="1">
    <source>
        <dbReference type="EMBL" id="MFD0947133.1"/>
    </source>
</evidence>
<dbReference type="Proteomes" id="UP001596977">
    <property type="component" value="Unassembled WGS sequence"/>
</dbReference>
<comment type="caution">
    <text evidence="1">The sequence shown here is derived from an EMBL/GenBank/DDBJ whole genome shotgun (WGS) entry which is preliminary data.</text>
</comment>
<protein>
    <recommendedName>
        <fullName evidence="3">DUF937 domain-containing protein</fullName>
    </recommendedName>
</protein>
<accession>A0ABW3HAE0</accession>
<proteinExistence type="predicted"/>
<organism evidence="1 2">
    <name type="scientific">Sphingomonas canadensis</name>
    <dbReference type="NCBI Taxonomy" id="1219257"/>
    <lineage>
        <taxon>Bacteria</taxon>
        <taxon>Pseudomonadati</taxon>
        <taxon>Pseudomonadota</taxon>
        <taxon>Alphaproteobacteria</taxon>
        <taxon>Sphingomonadales</taxon>
        <taxon>Sphingomonadaceae</taxon>
        <taxon>Sphingomonas</taxon>
    </lineage>
</organism>